<dbReference type="STRING" id="1848.SAMN05443637_103335"/>
<dbReference type="OrthoDB" id="104711at2"/>
<evidence type="ECO:0000313" key="3">
    <source>
        <dbReference type="Proteomes" id="UP000184363"/>
    </source>
</evidence>
<dbReference type="GO" id="GO:0016020">
    <property type="term" value="C:membrane"/>
    <property type="evidence" value="ECO:0007669"/>
    <property type="project" value="TreeGrafter"/>
</dbReference>
<dbReference type="EMBL" id="FRAP01000003">
    <property type="protein sequence ID" value="SHK19817.1"/>
    <property type="molecule type" value="Genomic_DNA"/>
</dbReference>
<dbReference type="Proteomes" id="UP000184363">
    <property type="component" value="Unassembled WGS sequence"/>
</dbReference>
<accession>A0A1M6QIH6</accession>
<dbReference type="InterPro" id="IPR012171">
    <property type="entry name" value="Fatty_acid_desaturase"/>
</dbReference>
<dbReference type="PANTHER" id="PTHR19353:SF19">
    <property type="entry name" value="DELTA(5) FATTY ACID DESATURASE C-RELATED"/>
    <property type="match status" value="1"/>
</dbReference>
<dbReference type="Pfam" id="PF00487">
    <property type="entry name" value="FA_desaturase"/>
    <property type="match status" value="1"/>
</dbReference>
<gene>
    <name evidence="2" type="ORF">SAMN05443637_103335</name>
</gene>
<dbReference type="InterPro" id="IPR005804">
    <property type="entry name" value="FA_desaturase_dom"/>
</dbReference>
<evidence type="ECO:0000313" key="2">
    <source>
        <dbReference type="EMBL" id="SHK19817.1"/>
    </source>
</evidence>
<feature type="domain" description="Fatty acid desaturase" evidence="1">
    <location>
        <begin position="90"/>
        <end position="357"/>
    </location>
</feature>
<name>A0A1M6QIH6_PSETH</name>
<keyword evidence="3" id="KW-1185">Reference proteome</keyword>
<dbReference type="PANTHER" id="PTHR19353">
    <property type="entry name" value="FATTY ACID DESATURASE 2"/>
    <property type="match status" value="1"/>
</dbReference>
<dbReference type="AlphaFoldDB" id="A0A1M6QIH6"/>
<dbReference type="GO" id="GO:0016717">
    <property type="term" value="F:oxidoreductase activity, acting on paired donors, with oxidation of a pair of donors resulting in the reduction of molecular oxygen to two molecules of water"/>
    <property type="evidence" value="ECO:0007669"/>
    <property type="project" value="TreeGrafter"/>
</dbReference>
<organism evidence="2 3">
    <name type="scientific">Pseudonocardia thermophila</name>
    <dbReference type="NCBI Taxonomy" id="1848"/>
    <lineage>
        <taxon>Bacteria</taxon>
        <taxon>Bacillati</taxon>
        <taxon>Actinomycetota</taxon>
        <taxon>Actinomycetes</taxon>
        <taxon>Pseudonocardiales</taxon>
        <taxon>Pseudonocardiaceae</taxon>
        <taxon>Pseudonocardia</taxon>
    </lineage>
</organism>
<evidence type="ECO:0000259" key="1">
    <source>
        <dbReference type="Pfam" id="PF00487"/>
    </source>
</evidence>
<dbReference type="RefSeq" id="WP_084754486.1">
    <property type="nucleotide sequence ID" value="NZ_CALGVN010000015.1"/>
</dbReference>
<sequence length="380" mass="42775">MTLPKAATTLAPIALVGPGTHTTTAPSSSSEHLTPEQIEQIGKELDALRTEVMNSLGEKDAKYIRRVIATQRALEFGGRAVLLFARFPPAWLLGTAALSVAKILDNMEIGHNVLHGQWDWMRDPKIHSTTWEWDHATPAAAWKRTHNYEHHTFTNIRGKDRDLGYTVLRVTPEQEWKPIALIQPLTNLGLSLIFEWGIALYDLEFDRRAAGEMPEEEAKAQMAAFRRKALRQIAKDFVLYPALSGPRGFLATAAANLVANLVRNVWSHAVIFCGHFPEPTETFEESRLEGETRGEWYVRQMLGSANLSGGPIFHIMTGNLSHQIEHHCFPDMPSNRYRQIAPKVREICARYGLRYNTGPLPKQYFKVLKKIARLALPGGK</sequence>
<proteinExistence type="predicted"/>
<reference evidence="2 3" key="1">
    <citation type="submission" date="2016-11" db="EMBL/GenBank/DDBJ databases">
        <authorList>
            <person name="Jaros S."/>
            <person name="Januszkiewicz K."/>
            <person name="Wedrychowicz H."/>
        </authorList>
    </citation>
    <scope>NUCLEOTIDE SEQUENCE [LARGE SCALE GENOMIC DNA]</scope>
    <source>
        <strain evidence="2 3">DSM 43832</strain>
    </source>
</reference>
<dbReference type="GO" id="GO:0008610">
    <property type="term" value="P:lipid biosynthetic process"/>
    <property type="evidence" value="ECO:0007669"/>
    <property type="project" value="UniProtKB-ARBA"/>
</dbReference>
<protein>
    <submittedName>
        <fullName evidence="2">Linoleoyl-CoA desaturase</fullName>
    </submittedName>
</protein>
<dbReference type="CDD" id="cd03506">
    <property type="entry name" value="Delta6-FADS-like"/>
    <property type="match status" value="1"/>
</dbReference>